<keyword evidence="1" id="KW-0040">ANK repeat</keyword>
<keyword evidence="6" id="KW-1185">Reference proteome</keyword>
<dbReference type="InterPro" id="IPR049968">
    <property type="entry name" value="T4SS_AnkD"/>
</dbReference>
<evidence type="ECO:0000256" key="1">
    <source>
        <dbReference type="PROSITE-ProRule" id="PRU00023"/>
    </source>
</evidence>
<dbReference type="PROSITE" id="PS50297">
    <property type="entry name" value="ANK_REP_REGION"/>
    <property type="match status" value="1"/>
</dbReference>
<feature type="region of interest" description="Disordered" evidence="2">
    <location>
        <begin position="424"/>
        <end position="449"/>
    </location>
</feature>
<evidence type="ECO:0000313" key="5">
    <source>
        <dbReference type="Proteomes" id="UP000247152"/>
    </source>
</evidence>
<sequence length="449" mass="49824">MVELSAPQSTIMSHSDLAQEKLKIVQQAKMDEERFMQELFIFLQNRRASILEQQFDLKTPLTELAKDCGYQDLPTALNNAKNARGQKPLVQALQDQDFSVARALLDSGADYDAQAIEEYDIAINSKRGQEALQQQIITPPEAYTPSAPDKLHPVKEFGLVLGIVMTSQDGISSQRAHVGPTYQLMTDTVKEYSQSGSKEPAKEDFKQISDAFAFANKTANFQHSTPEGSPEAGDALCKRIQTGDVTSVPINCKGHAMGLAFMPVEGNPDKTYLVFTNRGVGAAGKYGTQIYEIDNKNITPDFINNVMSGHDNGKSHAQIMESIKQVTQGKDPVCTIDQKPQKYDNCTIANTRANIHGILLCQEANRKGGFEHVNQEVRDEVKQRYKDFTSDMRDKKIQQLEKALENDPENQDLKALAKGYLEKTNSKSSDRLSAAVAEESQQSINMNKP</sequence>
<feature type="compositionally biased region" description="Polar residues" evidence="2">
    <location>
        <begin position="439"/>
        <end position="449"/>
    </location>
</feature>
<accession>A0A317U1U4</accession>
<reference evidence="4 6" key="2">
    <citation type="submission" date="2018-12" db="EMBL/GenBank/DDBJ databases">
        <title>Legionella sp,whole genome shotgun sequence.</title>
        <authorList>
            <person name="Wu H."/>
        </authorList>
    </citation>
    <scope>NUCLEOTIDE SEQUENCE [LARGE SCALE GENOMIC DNA]</scope>
    <source>
        <strain evidence="6">km489</strain>
        <strain evidence="4">Km489</strain>
    </source>
</reference>
<dbReference type="Gene3D" id="1.25.40.20">
    <property type="entry name" value="Ankyrin repeat-containing domain"/>
    <property type="match status" value="1"/>
</dbReference>
<evidence type="ECO:0000313" key="3">
    <source>
        <dbReference type="EMBL" id="PWY54686.1"/>
    </source>
</evidence>
<evidence type="ECO:0000313" key="6">
    <source>
        <dbReference type="Proteomes" id="UP000287374"/>
    </source>
</evidence>
<dbReference type="AlphaFoldDB" id="A0A317U1U4"/>
<gene>
    <name evidence="3" type="ORF">DGG96_15585</name>
    <name evidence="4" type="ORF">ELY20_14935</name>
</gene>
<dbReference type="OrthoDB" id="5652925at2"/>
<dbReference type="InterPro" id="IPR036770">
    <property type="entry name" value="Ankyrin_rpt-contain_sf"/>
</dbReference>
<proteinExistence type="predicted"/>
<protein>
    <submittedName>
        <fullName evidence="3">Uncharacterized protein</fullName>
    </submittedName>
</protein>
<feature type="repeat" description="ANK" evidence="1">
    <location>
        <begin position="84"/>
        <end position="116"/>
    </location>
</feature>
<dbReference type="Proteomes" id="UP000247152">
    <property type="component" value="Unassembled WGS sequence"/>
</dbReference>
<dbReference type="NCBIfam" id="NF043020">
    <property type="entry name" value="T4SS_AnkD"/>
    <property type="match status" value="1"/>
</dbReference>
<name>A0A317U1U4_9GAMM</name>
<dbReference type="PROSITE" id="PS50088">
    <property type="entry name" value="ANK_REPEAT"/>
    <property type="match status" value="1"/>
</dbReference>
<evidence type="ECO:0000313" key="4">
    <source>
        <dbReference type="EMBL" id="RUR20410.1"/>
    </source>
</evidence>
<comment type="caution">
    <text evidence="3">The sequence shown here is derived from an EMBL/GenBank/DDBJ whole genome shotgun (WGS) entry which is preliminary data.</text>
</comment>
<dbReference type="InterPro" id="IPR002110">
    <property type="entry name" value="Ankyrin_rpt"/>
</dbReference>
<dbReference type="RefSeq" id="WP_110143574.1">
    <property type="nucleotide sequence ID" value="NZ_QHJG01000029.1"/>
</dbReference>
<dbReference type="EMBL" id="QHJG01000029">
    <property type="protein sequence ID" value="PWY54686.1"/>
    <property type="molecule type" value="Genomic_DNA"/>
</dbReference>
<dbReference type="EMBL" id="RZGX01000024">
    <property type="protein sequence ID" value="RUR20410.1"/>
    <property type="molecule type" value="Genomic_DNA"/>
</dbReference>
<dbReference type="Proteomes" id="UP000287374">
    <property type="component" value="Unassembled WGS sequence"/>
</dbReference>
<evidence type="ECO:0000256" key="2">
    <source>
        <dbReference type="SAM" id="MobiDB-lite"/>
    </source>
</evidence>
<reference evidence="3 5" key="1">
    <citation type="submission" date="2018-05" db="EMBL/GenBank/DDBJ databases">
        <title>Legionella qingyii sp.nov., whole genome shotgun sequence.</title>
        <authorList>
            <person name="Wu H."/>
            <person name="Zhu Q."/>
            <person name="Hu C."/>
        </authorList>
    </citation>
    <scope>NUCLEOTIDE SEQUENCE [LARGE SCALE GENOMIC DNA]</scope>
    <source>
        <strain evidence="3 5">HEB18</strain>
    </source>
</reference>
<organism evidence="3 5">
    <name type="scientific">Legionella qingyii</name>
    <dbReference type="NCBI Taxonomy" id="2184757"/>
    <lineage>
        <taxon>Bacteria</taxon>
        <taxon>Pseudomonadati</taxon>
        <taxon>Pseudomonadota</taxon>
        <taxon>Gammaproteobacteria</taxon>
        <taxon>Legionellales</taxon>
        <taxon>Legionellaceae</taxon>
        <taxon>Legionella</taxon>
    </lineage>
</organism>